<evidence type="ECO:0000313" key="3">
    <source>
        <dbReference type="EMBL" id="UXY14327.1"/>
    </source>
</evidence>
<evidence type="ECO:0000313" key="4">
    <source>
        <dbReference type="Proteomes" id="UP001061302"/>
    </source>
</evidence>
<dbReference type="Gene3D" id="3.40.190.10">
    <property type="entry name" value="Periplasmic binding protein-like II"/>
    <property type="match status" value="2"/>
</dbReference>
<keyword evidence="1" id="KW-0732">Signal</keyword>
<keyword evidence="4" id="KW-1185">Reference proteome</keyword>
<dbReference type="PANTHER" id="PTHR30006:SF25">
    <property type="entry name" value="PHOSPHOGLYCERATE TRANSPORT REGULATORY PROTEIN PGTC"/>
    <property type="match status" value="1"/>
</dbReference>
<feature type="transmembrane region" description="Helical" evidence="2">
    <location>
        <begin position="6"/>
        <end position="24"/>
    </location>
</feature>
<name>A0ABY6DJW6_9NEIS</name>
<reference evidence="3" key="1">
    <citation type="submission" date="2022-10" db="EMBL/GenBank/DDBJ databases">
        <title>Chitiniphilus purpureus sp. nov., a novel chitin-degrading bacterium isolated from crawfish pond sediment.</title>
        <authorList>
            <person name="Li K."/>
        </authorList>
    </citation>
    <scope>NUCLEOTIDE SEQUENCE</scope>
    <source>
        <strain evidence="3">CD1</strain>
    </source>
</reference>
<keyword evidence="2" id="KW-0812">Transmembrane</keyword>
<evidence type="ECO:0000256" key="1">
    <source>
        <dbReference type="ARBA" id="ARBA00022729"/>
    </source>
</evidence>
<dbReference type="Proteomes" id="UP001061302">
    <property type="component" value="Chromosome"/>
</dbReference>
<keyword evidence="2" id="KW-0472">Membrane</keyword>
<dbReference type="EMBL" id="CP106753">
    <property type="protein sequence ID" value="UXY14327.1"/>
    <property type="molecule type" value="Genomic_DNA"/>
</dbReference>
<keyword evidence="2" id="KW-1133">Transmembrane helix</keyword>
<dbReference type="RefSeq" id="WP_263123626.1">
    <property type="nucleotide sequence ID" value="NZ_CP106753.1"/>
</dbReference>
<gene>
    <name evidence="3" type="ORF">N8I74_13505</name>
</gene>
<sequence>MQAWRRYWVVALPFVALALLFFLLQHNSRDRLVSRARGEGHLVIYSVTDSVVARPLVAAFEARYGVRVDYREMNSIVLQQRFLEDVRQGTPVADVLWSSAMDLQIKLANDGHAAAYSPYDAQSLPPWAGYQQQVWVTSFEPVVFVYNRELLQPHEVPESRLALRQMLQRHPGRFQRRISSYDIERSAVGFNFFAQDVRVAREEAWRLQRQFGRSKVRLHGSSATMLDELSAGQTLLAYNVIGSYAAERAGKDPRLGVIYPHDYTLVMGRLALISRYAPHPSAAKLWLDFVLSEEGQRLLARTPGTFSVRRLASEARDFDALSRLLGDSFEPIFPGRGLLIYLDDLKRNVLLQRWREATGFKS</sequence>
<dbReference type="PANTHER" id="PTHR30006">
    <property type="entry name" value="THIAMINE-BINDING PERIPLASMIC PROTEIN-RELATED"/>
    <property type="match status" value="1"/>
</dbReference>
<dbReference type="SUPFAM" id="SSF53850">
    <property type="entry name" value="Periplasmic binding protein-like II"/>
    <property type="match status" value="1"/>
</dbReference>
<proteinExistence type="predicted"/>
<dbReference type="Pfam" id="PF13416">
    <property type="entry name" value="SBP_bac_8"/>
    <property type="match status" value="1"/>
</dbReference>
<organism evidence="3 4">
    <name type="scientific">Chitiniphilus purpureus</name>
    <dbReference type="NCBI Taxonomy" id="2981137"/>
    <lineage>
        <taxon>Bacteria</taxon>
        <taxon>Pseudomonadati</taxon>
        <taxon>Pseudomonadota</taxon>
        <taxon>Betaproteobacteria</taxon>
        <taxon>Neisseriales</taxon>
        <taxon>Chitinibacteraceae</taxon>
        <taxon>Chitiniphilus</taxon>
    </lineage>
</organism>
<protein>
    <submittedName>
        <fullName evidence="3">ABC transporter substrate-binding protein</fullName>
    </submittedName>
</protein>
<accession>A0ABY6DJW6</accession>
<dbReference type="InterPro" id="IPR006059">
    <property type="entry name" value="SBP"/>
</dbReference>
<evidence type="ECO:0000256" key="2">
    <source>
        <dbReference type="SAM" id="Phobius"/>
    </source>
</evidence>